<dbReference type="SUPFAM" id="SSF54631">
    <property type="entry name" value="CBS-domain pair"/>
    <property type="match status" value="1"/>
</dbReference>
<feature type="domain" description="CBS" evidence="3">
    <location>
        <begin position="243"/>
        <end position="300"/>
    </location>
</feature>
<dbReference type="InterPro" id="IPR007065">
    <property type="entry name" value="HPP"/>
</dbReference>
<accession>H6N2R8</accession>
<gene>
    <name evidence="4" type="ordered locus">GPOL_c36830</name>
</gene>
<dbReference type="PANTHER" id="PTHR33741:SF5">
    <property type="entry name" value="TRANSMEMBRANE PROTEIN DDB_G0269096-RELATED"/>
    <property type="match status" value="1"/>
</dbReference>
<dbReference type="GeneID" id="90160697"/>
<dbReference type="Pfam" id="PF04982">
    <property type="entry name" value="TM_HPP"/>
    <property type="match status" value="1"/>
</dbReference>
<dbReference type="EMBL" id="CP003119">
    <property type="protein sequence ID" value="AFA74695.1"/>
    <property type="molecule type" value="Genomic_DNA"/>
</dbReference>
<keyword evidence="2" id="KW-1133">Transmembrane helix</keyword>
<protein>
    <submittedName>
        <fullName evidence="4">Putative CBS domain-containing membrane protein, HPP family</fullName>
    </submittedName>
</protein>
<organism evidence="4 5">
    <name type="scientific">Gordonia polyisoprenivorans (strain DSM 44266 / VH2)</name>
    <dbReference type="NCBI Taxonomy" id="1112204"/>
    <lineage>
        <taxon>Bacteria</taxon>
        <taxon>Bacillati</taxon>
        <taxon>Actinomycetota</taxon>
        <taxon>Actinomycetes</taxon>
        <taxon>Mycobacteriales</taxon>
        <taxon>Gordoniaceae</taxon>
        <taxon>Gordonia</taxon>
    </lineage>
</organism>
<sequence length="388" mass="39543">MLPRITGALGRAAHGLGPATGAGSPREALRAGLGSCLGLGVLGVVMLSSGVDLHLGMYLIAPFGATTVLVFAAPNSPLAQPWAVVVGSVVSAVVGVGITLVVDEPTVRVALAVGAAVAAMILCRAVHPPAGAVAMSAALAPDTVRELGFRFALAPVAVGAVLLVVTAVAFGRLTGRRYPFRQFDPVADPAERVGLREDELADILARYQQSLNLGVADLARLVGAAELQAAGHVTGPVEVASVMSRDLVTVAPRTGRAELAHLFGEHGFTSLPVVGADGAYVGVVFQIDLIESGLTPTVPEVRGTPEEFAVPEVFAAPEVCATDIMTTDLPVVHRDTPIAALLPQLAERGCDAVPVLDGPAIVGIVTQTDLITVLARHALRNGGNAVTG</sequence>
<keyword evidence="2" id="KW-0812">Transmembrane</keyword>
<dbReference type="HOGENOM" id="CLU_040397_1_1_11"/>
<feature type="transmembrane region" description="Helical" evidence="2">
    <location>
        <begin position="79"/>
        <end position="102"/>
    </location>
</feature>
<dbReference type="eggNOG" id="COG3448">
    <property type="taxonomic scope" value="Bacteria"/>
</dbReference>
<evidence type="ECO:0000313" key="5">
    <source>
        <dbReference type="Proteomes" id="UP000009154"/>
    </source>
</evidence>
<feature type="transmembrane region" description="Helical" evidence="2">
    <location>
        <begin position="147"/>
        <end position="171"/>
    </location>
</feature>
<dbReference type="KEGG" id="gpo:GPOL_c36830"/>
<evidence type="ECO:0000313" key="4">
    <source>
        <dbReference type="EMBL" id="AFA74695.1"/>
    </source>
</evidence>
<dbReference type="Proteomes" id="UP000009154">
    <property type="component" value="Chromosome"/>
</dbReference>
<dbReference type="AlphaFoldDB" id="H6N2R8"/>
<keyword evidence="5" id="KW-1185">Reference proteome</keyword>
<feature type="transmembrane region" description="Helical" evidence="2">
    <location>
        <begin position="109"/>
        <end position="127"/>
    </location>
</feature>
<dbReference type="Pfam" id="PF00571">
    <property type="entry name" value="CBS"/>
    <property type="match status" value="2"/>
</dbReference>
<proteinExistence type="predicted"/>
<dbReference type="PROSITE" id="PS51371">
    <property type="entry name" value="CBS"/>
    <property type="match status" value="2"/>
</dbReference>
<feature type="transmembrane region" description="Helical" evidence="2">
    <location>
        <begin position="55"/>
        <end position="73"/>
    </location>
</feature>
<evidence type="ECO:0000259" key="3">
    <source>
        <dbReference type="PROSITE" id="PS51371"/>
    </source>
</evidence>
<feature type="domain" description="CBS" evidence="3">
    <location>
        <begin position="325"/>
        <end position="386"/>
    </location>
</feature>
<keyword evidence="2" id="KW-0472">Membrane</keyword>
<reference evidence="4 5" key="1">
    <citation type="journal article" date="2012" name="Appl. Environ. Microbiol.">
        <title>Involvement of two latex-clearing proteins during rubber degradation and insights into the subsequent degradation pathway revealed by the genome sequence of Gordonia polyisoprenivorans strain VH2.</title>
        <authorList>
            <person name="Hiessl S."/>
            <person name="Schuldes J."/>
            <person name="Thurmer A."/>
            <person name="Halbsguth T."/>
            <person name="Broker D."/>
            <person name="Angelov A."/>
            <person name="Liebl W."/>
            <person name="Daniel R."/>
            <person name="Steinbuchel A."/>
        </authorList>
    </citation>
    <scope>NUCLEOTIDE SEQUENCE [LARGE SCALE GENOMIC DNA]</scope>
    <source>
        <strain evidence="5">DSM 44266 / VH2</strain>
    </source>
</reference>
<dbReference type="CDD" id="cd04600">
    <property type="entry name" value="CBS_pair_HPP_assoc"/>
    <property type="match status" value="1"/>
</dbReference>
<dbReference type="PANTHER" id="PTHR33741">
    <property type="entry name" value="TRANSMEMBRANE PROTEIN DDB_G0269096-RELATED"/>
    <property type="match status" value="1"/>
</dbReference>
<dbReference type="RefSeq" id="WP_014361049.1">
    <property type="nucleotide sequence ID" value="NC_016906.1"/>
</dbReference>
<evidence type="ECO:0000256" key="2">
    <source>
        <dbReference type="SAM" id="Phobius"/>
    </source>
</evidence>
<dbReference type="InterPro" id="IPR046342">
    <property type="entry name" value="CBS_dom_sf"/>
</dbReference>
<dbReference type="InterPro" id="IPR058581">
    <property type="entry name" value="TM_HPP"/>
</dbReference>
<dbReference type="InterPro" id="IPR000644">
    <property type="entry name" value="CBS_dom"/>
</dbReference>
<feature type="transmembrane region" description="Helical" evidence="2">
    <location>
        <begin position="31"/>
        <end position="48"/>
    </location>
</feature>
<keyword evidence="1" id="KW-0129">CBS domain</keyword>
<dbReference type="Gene3D" id="3.10.580.10">
    <property type="entry name" value="CBS-domain"/>
    <property type="match status" value="1"/>
</dbReference>
<evidence type="ECO:0000256" key="1">
    <source>
        <dbReference type="PROSITE-ProRule" id="PRU00703"/>
    </source>
</evidence>
<name>H6N2R8_GORPV</name>
<dbReference type="SMART" id="SM00116">
    <property type="entry name" value="CBS"/>
    <property type="match status" value="2"/>
</dbReference>
<dbReference type="STRING" id="1112204.GPOL_c36830"/>